<reference evidence="2 3" key="1">
    <citation type="submission" date="2018-07" db="EMBL/GenBank/DDBJ databases">
        <title>Corallincola holothuriorum sp. nov., a new facultative anaerobe isolated from sea cucumber Apostichopus japonicus.</title>
        <authorList>
            <person name="Xia H."/>
        </authorList>
    </citation>
    <scope>NUCLEOTIDE SEQUENCE [LARGE SCALE GENOMIC DNA]</scope>
    <source>
        <strain evidence="2 3">C4</strain>
    </source>
</reference>
<evidence type="ECO:0000256" key="1">
    <source>
        <dbReference type="SAM" id="Phobius"/>
    </source>
</evidence>
<dbReference type="EMBL" id="QPID01000001">
    <property type="protein sequence ID" value="RCU52704.1"/>
    <property type="molecule type" value="Genomic_DNA"/>
</dbReference>
<keyword evidence="3" id="KW-1185">Reference proteome</keyword>
<evidence type="ECO:0000313" key="3">
    <source>
        <dbReference type="Proteomes" id="UP000252558"/>
    </source>
</evidence>
<sequence length="95" mass="10140">MFLNSMTYCVAIAFVAALGTSALSAPGIYWIFGCFPAWHSTYSVTLSWLLILALVASTVAFSTVSVEQGEGELLTKVVEVAKGLMATSVMYLASY</sequence>
<accession>A0A368NSM2</accession>
<proteinExistence type="predicted"/>
<name>A0A368NSM2_9GAMM</name>
<dbReference type="Proteomes" id="UP000252558">
    <property type="component" value="Unassembled WGS sequence"/>
</dbReference>
<feature type="transmembrane region" description="Helical" evidence="1">
    <location>
        <begin position="48"/>
        <end position="66"/>
    </location>
</feature>
<organism evidence="2 3">
    <name type="scientific">Corallincola holothuriorum</name>
    <dbReference type="NCBI Taxonomy" id="2282215"/>
    <lineage>
        <taxon>Bacteria</taxon>
        <taxon>Pseudomonadati</taxon>
        <taxon>Pseudomonadota</taxon>
        <taxon>Gammaproteobacteria</taxon>
        <taxon>Alteromonadales</taxon>
        <taxon>Psychromonadaceae</taxon>
        <taxon>Corallincola</taxon>
    </lineage>
</organism>
<dbReference type="AlphaFoldDB" id="A0A368NSM2"/>
<comment type="caution">
    <text evidence="2">The sequence shown here is derived from an EMBL/GenBank/DDBJ whole genome shotgun (WGS) entry which is preliminary data.</text>
</comment>
<protein>
    <submittedName>
        <fullName evidence="2">Uncharacterized protein</fullName>
    </submittedName>
</protein>
<keyword evidence="1" id="KW-1133">Transmembrane helix</keyword>
<evidence type="ECO:0000313" key="2">
    <source>
        <dbReference type="EMBL" id="RCU52704.1"/>
    </source>
</evidence>
<keyword evidence="1" id="KW-0812">Transmembrane</keyword>
<gene>
    <name evidence="2" type="ORF">DU002_01700</name>
</gene>
<keyword evidence="1" id="KW-0472">Membrane</keyword>